<dbReference type="EMBL" id="JBHLXG010000018">
    <property type="protein sequence ID" value="MFC0228501.1"/>
    <property type="molecule type" value="Genomic_DNA"/>
</dbReference>
<dbReference type="Pfam" id="PF01203">
    <property type="entry name" value="T2SSN"/>
    <property type="match status" value="1"/>
</dbReference>
<evidence type="ECO:0000313" key="11">
    <source>
        <dbReference type="EMBL" id="MFC0228501.1"/>
    </source>
</evidence>
<comment type="subcellular location">
    <subcellularLocation>
        <location evidence="1">Cell inner membrane</location>
    </subcellularLocation>
</comment>
<reference evidence="11 12" key="1">
    <citation type="submission" date="2024-09" db="EMBL/GenBank/DDBJ databases">
        <authorList>
            <person name="Sun Q."/>
            <person name="Mori K."/>
        </authorList>
    </citation>
    <scope>NUCLEOTIDE SEQUENCE [LARGE SCALE GENOMIC DNA]</scope>
    <source>
        <strain evidence="11 12">CCM 8626</strain>
    </source>
</reference>
<comment type="caution">
    <text evidence="11">The sequence shown here is derived from an EMBL/GenBank/DDBJ whole genome shotgun (WGS) entry which is preliminary data.</text>
</comment>
<sequence>MGAKAKKIALVLACYLLLLGWNAPAQLLRSFLPAEMRIGSFTGSIWQGSLRQFNWHQLTLAEVNWQFTFSSWRPALQLELWDPQGIQGHGTLRGWSGLQLYEWQLSAPADWLQQRLPLPLPITAQGKLQLRLQQGELGPHGCVNLTGGLINWHNAQLATPLGGLDLANIQGQLSCNRQGALALVLKQNSAHLNLTGQGNLALDGRYQFNGQLRGGPELPDVIKPLLSQLGKANDQGLIAWQVQGRAF</sequence>
<organism evidence="11 12">
    <name type="scientific">Serratia aquatilis</name>
    <dbReference type="NCBI Taxonomy" id="1737515"/>
    <lineage>
        <taxon>Bacteria</taxon>
        <taxon>Pseudomonadati</taxon>
        <taxon>Pseudomonadota</taxon>
        <taxon>Gammaproteobacteria</taxon>
        <taxon>Enterobacterales</taxon>
        <taxon>Yersiniaceae</taxon>
        <taxon>Serratia</taxon>
    </lineage>
</organism>
<keyword evidence="5" id="KW-1003">Cell membrane</keyword>
<dbReference type="Proteomes" id="UP001589792">
    <property type="component" value="Unassembled WGS sequence"/>
</dbReference>
<keyword evidence="8" id="KW-0653">Protein transport</keyword>
<proteinExistence type="inferred from homology"/>
<name>A0ABV6EHM5_9GAMM</name>
<evidence type="ECO:0000313" key="12">
    <source>
        <dbReference type="Proteomes" id="UP001589792"/>
    </source>
</evidence>
<accession>A0ABV6EHM5</accession>
<keyword evidence="4" id="KW-0813">Transport</keyword>
<evidence type="ECO:0000256" key="9">
    <source>
        <dbReference type="ARBA" id="ARBA00023136"/>
    </source>
</evidence>
<keyword evidence="12" id="KW-1185">Reference proteome</keyword>
<evidence type="ECO:0000256" key="1">
    <source>
        <dbReference type="ARBA" id="ARBA00004533"/>
    </source>
</evidence>
<evidence type="ECO:0000256" key="2">
    <source>
        <dbReference type="ARBA" id="ARBA00007208"/>
    </source>
</evidence>
<evidence type="ECO:0000256" key="6">
    <source>
        <dbReference type="ARBA" id="ARBA00022519"/>
    </source>
</evidence>
<evidence type="ECO:0000256" key="7">
    <source>
        <dbReference type="ARBA" id="ARBA00022692"/>
    </source>
</evidence>
<comment type="similarity">
    <text evidence="2">Belongs to the GSP N family.</text>
</comment>
<dbReference type="InterPro" id="IPR022792">
    <property type="entry name" value="T2SS_protein-GspN"/>
</dbReference>
<keyword evidence="7" id="KW-0812">Transmembrane</keyword>
<keyword evidence="9" id="KW-0472">Membrane</keyword>
<protein>
    <recommendedName>
        <fullName evidence="3">Type II secretion system protein N</fullName>
    </recommendedName>
    <alternativeName>
        <fullName evidence="10">General secretion pathway protein N</fullName>
    </alternativeName>
</protein>
<evidence type="ECO:0000256" key="8">
    <source>
        <dbReference type="ARBA" id="ARBA00022927"/>
    </source>
</evidence>
<evidence type="ECO:0000256" key="10">
    <source>
        <dbReference type="ARBA" id="ARBA00030772"/>
    </source>
</evidence>
<dbReference type="RefSeq" id="WP_380678151.1">
    <property type="nucleotide sequence ID" value="NZ_CP173186.1"/>
</dbReference>
<evidence type="ECO:0000256" key="5">
    <source>
        <dbReference type="ARBA" id="ARBA00022475"/>
    </source>
</evidence>
<evidence type="ECO:0000256" key="3">
    <source>
        <dbReference type="ARBA" id="ARBA00021563"/>
    </source>
</evidence>
<keyword evidence="6" id="KW-0997">Cell inner membrane</keyword>
<gene>
    <name evidence="11" type="ORF">ACFFJ3_18690</name>
</gene>
<evidence type="ECO:0000256" key="4">
    <source>
        <dbReference type="ARBA" id="ARBA00022448"/>
    </source>
</evidence>